<comment type="subunit">
    <text evidence="5">Homotetramer.</text>
</comment>
<keyword evidence="7 8" id="KW-0378">Hydrolase</keyword>
<comment type="caution">
    <text evidence="11">The sequence shown here is derived from an EMBL/GenBank/DDBJ whole genome shotgun (WGS) entry which is preliminary data.</text>
</comment>
<dbReference type="Gene3D" id="3.40.50.1820">
    <property type="entry name" value="alpha/beta hydrolase"/>
    <property type="match status" value="1"/>
</dbReference>
<comment type="catalytic activity">
    <reaction evidence="1">
        <text>Cleavage of an N-acetyl or N-formyl amino acid from the N-terminus of a polypeptide.</text>
        <dbReference type="EC" id="3.4.19.1"/>
    </reaction>
</comment>
<dbReference type="InterPro" id="IPR029058">
    <property type="entry name" value="AB_hydrolase_fold"/>
</dbReference>
<dbReference type="GO" id="GO:0006508">
    <property type="term" value="P:proteolysis"/>
    <property type="evidence" value="ECO:0007669"/>
    <property type="project" value="UniProtKB-KW"/>
</dbReference>
<accession>A0A267GS90</accession>
<protein>
    <recommendedName>
        <fullName evidence="8">Prolyl endopeptidase</fullName>
        <ecNumber evidence="8">3.4.21.-</ecNumber>
    </recommendedName>
</protein>
<comment type="subcellular location">
    <subcellularLocation>
        <location evidence="2">Cytoplasm</location>
    </subcellularLocation>
</comment>
<organism evidence="11 12">
    <name type="scientific">Macrostomum lignano</name>
    <dbReference type="NCBI Taxonomy" id="282301"/>
    <lineage>
        <taxon>Eukaryota</taxon>
        <taxon>Metazoa</taxon>
        <taxon>Spiralia</taxon>
        <taxon>Lophotrochozoa</taxon>
        <taxon>Platyhelminthes</taxon>
        <taxon>Rhabditophora</taxon>
        <taxon>Macrostomorpha</taxon>
        <taxon>Macrostomida</taxon>
        <taxon>Macrostomidae</taxon>
        <taxon>Macrostomum</taxon>
    </lineage>
</organism>
<dbReference type="InterPro" id="IPR045550">
    <property type="entry name" value="AARE_N"/>
</dbReference>
<dbReference type="EC" id="3.4.21.-" evidence="8"/>
<evidence type="ECO:0000256" key="5">
    <source>
        <dbReference type="ARBA" id="ARBA00011881"/>
    </source>
</evidence>
<name>A0A267GS90_9PLAT</name>
<dbReference type="Proteomes" id="UP000215902">
    <property type="component" value="Unassembled WGS sequence"/>
</dbReference>
<dbReference type="EMBL" id="NIVC01000172">
    <property type="protein sequence ID" value="PAA88891.1"/>
    <property type="molecule type" value="Genomic_DNA"/>
</dbReference>
<evidence type="ECO:0000313" key="12">
    <source>
        <dbReference type="Proteomes" id="UP000215902"/>
    </source>
</evidence>
<evidence type="ECO:0000256" key="7">
    <source>
        <dbReference type="ARBA" id="ARBA00022801"/>
    </source>
</evidence>
<dbReference type="InterPro" id="IPR002470">
    <property type="entry name" value="Peptidase_S9A"/>
</dbReference>
<evidence type="ECO:0000259" key="10">
    <source>
        <dbReference type="Pfam" id="PF19283"/>
    </source>
</evidence>
<dbReference type="GO" id="GO:0005737">
    <property type="term" value="C:cytoplasm"/>
    <property type="evidence" value="ECO:0007669"/>
    <property type="project" value="UniProtKB-SubCell"/>
</dbReference>
<evidence type="ECO:0000256" key="6">
    <source>
        <dbReference type="ARBA" id="ARBA00022490"/>
    </source>
</evidence>
<dbReference type="Pfam" id="PF00326">
    <property type="entry name" value="Peptidase_S9"/>
    <property type="match status" value="1"/>
</dbReference>
<dbReference type="GO" id="GO:0004252">
    <property type="term" value="F:serine-type endopeptidase activity"/>
    <property type="evidence" value="ECO:0007669"/>
    <property type="project" value="UniProtKB-UniRule"/>
</dbReference>
<feature type="non-terminal residue" evidence="11">
    <location>
        <position position="1"/>
    </location>
</feature>
<evidence type="ECO:0000256" key="3">
    <source>
        <dbReference type="ARBA" id="ARBA00005228"/>
    </source>
</evidence>
<keyword evidence="6" id="KW-0963">Cytoplasm</keyword>
<dbReference type="PANTHER" id="PTHR42776:SF4">
    <property type="entry name" value="ACYLAMINO-ACID-RELEASING ENZYME"/>
    <property type="match status" value="1"/>
</dbReference>
<evidence type="ECO:0000256" key="2">
    <source>
        <dbReference type="ARBA" id="ARBA00004496"/>
    </source>
</evidence>
<proteinExistence type="inferred from homology"/>
<dbReference type="SUPFAM" id="SSF82171">
    <property type="entry name" value="DPP6 N-terminal domain-like"/>
    <property type="match status" value="1"/>
</dbReference>
<keyword evidence="12" id="KW-1185">Reference proteome</keyword>
<evidence type="ECO:0000259" key="9">
    <source>
        <dbReference type="Pfam" id="PF00326"/>
    </source>
</evidence>
<dbReference type="OrthoDB" id="416344at2759"/>
<evidence type="ECO:0000256" key="8">
    <source>
        <dbReference type="RuleBase" id="RU368024"/>
    </source>
</evidence>
<keyword evidence="8" id="KW-0720">Serine protease</keyword>
<reference evidence="11 12" key="1">
    <citation type="submission" date="2017-06" db="EMBL/GenBank/DDBJ databases">
        <title>A platform for efficient transgenesis in Macrostomum lignano, a flatworm model organism for stem cell research.</title>
        <authorList>
            <person name="Berezikov E."/>
        </authorList>
    </citation>
    <scope>NUCLEOTIDE SEQUENCE [LARGE SCALE GENOMIC DNA]</scope>
    <source>
        <strain evidence="11">DV1</strain>
        <tissue evidence="11">Whole organism</tissue>
    </source>
</reference>
<dbReference type="Pfam" id="PF19283">
    <property type="entry name" value="APEH_N"/>
    <property type="match status" value="1"/>
</dbReference>
<evidence type="ECO:0000256" key="1">
    <source>
        <dbReference type="ARBA" id="ARBA00000721"/>
    </source>
</evidence>
<evidence type="ECO:0000256" key="4">
    <source>
        <dbReference type="ARBA" id="ARBA00010040"/>
    </source>
</evidence>
<dbReference type="InterPro" id="IPR001375">
    <property type="entry name" value="Peptidase_S9_cat"/>
</dbReference>
<comment type="similarity">
    <text evidence="3 8">Belongs to the peptidase S9A family.</text>
</comment>
<feature type="domain" description="Acylamino-acid-releasing enzyme N-terminal" evidence="10">
    <location>
        <begin position="139"/>
        <end position="465"/>
    </location>
</feature>
<keyword evidence="8" id="KW-0645">Protease</keyword>
<dbReference type="STRING" id="282301.A0A267GS90"/>
<dbReference type="GO" id="GO:0008242">
    <property type="term" value="F:omega peptidase activity"/>
    <property type="evidence" value="ECO:0007669"/>
    <property type="project" value="UniProtKB-EC"/>
</dbReference>
<comment type="similarity">
    <text evidence="4">Belongs to the peptidase S9C family.</text>
</comment>
<dbReference type="PANTHER" id="PTHR42776">
    <property type="entry name" value="SERINE PEPTIDASE S9 FAMILY MEMBER"/>
    <property type="match status" value="1"/>
</dbReference>
<dbReference type="SUPFAM" id="SSF53474">
    <property type="entry name" value="alpha/beta-Hydrolases"/>
    <property type="match status" value="1"/>
</dbReference>
<sequence>RFSSLLFASQKAEVAGSQSLSLMMKPSSVKSAKEVAQVYSDLAAYPVPQSAQLLPQYPFSDAIRTRCAYQVQDLASQKNRTLVKTAVVLPTGDLVDSDPVLRDPTTLWDVYCSVGDHRAVLLKLKAEGSGSDNADKFIVHVYNESRFIKSIDLSEKAKHGAVYGPELGACQWSYNEGHLLYVAEKKQPKNASYFAADTFSEESAGKPGEAKSVGKQYDSVEHFGEQLSEYKRPVLCTLDVDSEVVTVLDDGGILDGVLPTEPCWAPDDAGVVFVGYKELPYQLGVIYCNQRPSAIYYLDFRSGECAVIGHDTRAVSSPRFSPCQTQLVWLQNEPSGPHKQCRRLIWCDWATKDIRFIIDFVNQAGSAGFPGIYADSLPSRCWSSNCRTVVLSSINRSKDCLLAIDVKTKIGELLSLPPDASSAKVLDFHRDWLVVEASAPNVPPFIAAGFIDASKPLTSNIKWTCLTDCFKLNDIAWRVKQHTAKLAHPEFGNQLFESILVWPVDSSKKKDSKKGDEEKPAAITELPLPLIAFPHGGPNTSFTATYMRYVCGLARCGYAVLMINYRGSLGFGKSTVDSLLGGIGERDVSDCIQAVEETLAESASSADNSALPRLDGEKLAAFGGSHGGFLGGHLIGQRPGMFKAAVLRNPVINLATMVGGSDIPDWVYEQSGLPFSHDRLLDAETLALLWSKSPLSHASKVNTPTLVAVGLKDLRVPPQQGRELYRALRARNVPTRLLVCPDDCHPMSSVPVQSSVFVDIVLWFNRHVMGVTEEA</sequence>
<gene>
    <name evidence="11" type="ORF">BOX15_Mlig010596g3</name>
</gene>
<dbReference type="AlphaFoldDB" id="A0A267GS90"/>
<dbReference type="PRINTS" id="PR00862">
    <property type="entry name" value="PROLIGOPTASE"/>
</dbReference>
<feature type="domain" description="Peptidase S9 prolyl oligopeptidase catalytic" evidence="9">
    <location>
        <begin position="553"/>
        <end position="768"/>
    </location>
</feature>
<evidence type="ECO:0000313" key="11">
    <source>
        <dbReference type="EMBL" id="PAA88891.1"/>
    </source>
</evidence>